<dbReference type="Pfam" id="PF07496">
    <property type="entry name" value="zf-CW"/>
    <property type="match status" value="1"/>
</dbReference>
<dbReference type="Pfam" id="PF01429">
    <property type="entry name" value="MBD"/>
    <property type="match status" value="1"/>
</dbReference>
<dbReference type="GO" id="GO:0005634">
    <property type="term" value="C:nucleus"/>
    <property type="evidence" value="ECO:0007669"/>
    <property type="project" value="UniProtKB-SubCell"/>
</dbReference>
<dbReference type="InterPro" id="IPR011124">
    <property type="entry name" value="Znf_CW"/>
</dbReference>
<protein>
    <recommendedName>
        <fullName evidence="13">Methyl-CpG binding transcription regulator</fullName>
    </recommendedName>
</protein>
<dbReference type="Gene3D" id="3.30.890.10">
    <property type="entry name" value="Methyl-cpg-binding Protein 2, Chain A"/>
    <property type="match status" value="1"/>
</dbReference>
<dbReference type="Proteomes" id="UP000231279">
    <property type="component" value="Unassembled WGS sequence"/>
</dbReference>
<organism evidence="11 12">
    <name type="scientific">Handroanthus impetiginosus</name>
    <dbReference type="NCBI Taxonomy" id="429701"/>
    <lineage>
        <taxon>Eukaryota</taxon>
        <taxon>Viridiplantae</taxon>
        <taxon>Streptophyta</taxon>
        <taxon>Embryophyta</taxon>
        <taxon>Tracheophyta</taxon>
        <taxon>Spermatophyta</taxon>
        <taxon>Magnoliopsida</taxon>
        <taxon>eudicotyledons</taxon>
        <taxon>Gunneridae</taxon>
        <taxon>Pentapetalae</taxon>
        <taxon>asterids</taxon>
        <taxon>lamiids</taxon>
        <taxon>Lamiales</taxon>
        <taxon>Bignoniaceae</taxon>
        <taxon>Crescentiina</taxon>
        <taxon>Tabebuia alliance</taxon>
        <taxon>Handroanthus</taxon>
    </lineage>
</organism>
<name>A0A2G9GDC9_9LAMI</name>
<comment type="caution">
    <text evidence="11">The sequence shown here is derived from an EMBL/GenBank/DDBJ whole genome shotgun (WGS) entry which is preliminary data.</text>
</comment>
<dbReference type="PROSITE" id="PS50982">
    <property type="entry name" value="MBD"/>
    <property type="match status" value="1"/>
</dbReference>
<dbReference type="CDD" id="cd01396">
    <property type="entry name" value="MeCP2_MBD"/>
    <property type="match status" value="1"/>
</dbReference>
<feature type="domain" description="CW-type" evidence="10">
    <location>
        <begin position="7"/>
        <end position="72"/>
    </location>
</feature>
<dbReference type="EMBL" id="NKXS01005564">
    <property type="protein sequence ID" value="PIN03287.1"/>
    <property type="molecule type" value="Genomic_DNA"/>
</dbReference>
<evidence type="ECO:0000256" key="5">
    <source>
        <dbReference type="ARBA" id="ARBA00023015"/>
    </source>
</evidence>
<proteinExistence type="predicted"/>
<evidence type="ECO:0000313" key="12">
    <source>
        <dbReference type="Proteomes" id="UP000231279"/>
    </source>
</evidence>
<evidence type="ECO:0000256" key="6">
    <source>
        <dbReference type="ARBA" id="ARBA00023125"/>
    </source>
</evidence>
<keyword evidence="12" id="KW-1185">Reference proteome</keyword>
<evidence type="ECO:0008006" key="13">
    <source>
        <dbReference type="Google" id="ProtNLM"/>
    </source>
</evidence>
<keyword evidence="6" id="KW-0238">DNA-binding</keyword>
<keyword evidence="4" id="KW-0862">Zinc</keyword>
<dbReference type="AlphaFoldDB" id="A0A2G9GDC9"/>
<evidence type="ECO:0000256" key="4">
    <source>
        <dbReference type="ARBA" id="ARBA00022833"/>
    </source>
</evidence>
<accession>A0A2G9GDC9</accession>
<evidence type="ECO:0000256" key="7">
    <source>
        <dbReference type="ARBA" id="ARBA00023163"/>
    </source>
</evidence>
<evidence type="ECO:0000256" key="1">
    <source>
        <dbReference type="ARBA" id="ARBA00004123"/>
    </source>
</evidence>
<keyword evidence="2" id="KW-0479">Metal-binding</keyword>
<evidence type="ECO:0000256" key="2">
    <source>
        <dbReference type="ARBA" id="ARBA00022723"/>
    </source>
</evidence>
<dbReference type="GO" id="GO:0003677">
    <property type="term" value="F:DNA binding"/>
    <property type="evidence" value="ECO:0007669"/>
    <property type="project" value="UniProtKB-KW"/>
</dbReference>
<keyword evidence="3" id="KW-0863">Zinc-finger</keyword>
<dbReference type="InterPro" id="IPR016177">
    <property type="entry name" value="DNA-bd_dom_sf"/>
</dbReference>
<feature type="domain" description="MBD" evidence="9">
    <location>
        <begin position="79"/>
        <end position="153"/>
    </location>
</feature>
<keyword evidence="8" id="KW-0539">Nucleus</keyword>
<dbReference type="InterPro" id="IPR001739">
    <property type="entry name" value="Methyl_CpG_DNA-bd"/>
</dbReference>
<comment type="subcellular location">
    <subcellularLocation>
        <location evidence="1">Nucleus</location>
    </subcellularLocation>
</comment>
<sequence>MAQESSIITKNVWDSVKLYTVQCAKCSKWRLIPTKDKYEEIRERIVEQSFQCETAREWQPNVSCEDESDVDKHDNSLCWAMDRPSIPQTPRGWQRIIRIRAEGGTKFADIYYVAPSNQRLRSMVELDRYLSEHPKYREEGVTISQFSFQPPVPLDANYVAKRRALSASSHNMNSTYSTGAS</sequence>
<dbReference type="PANTHER" id="PTHR12396">
    <property type="entry name" value="METHYL-CPG BINDING PROTEIN, MBD"/>
    <property type="match status" value="1"/>
</dbReference>
<dbReference type="OrthoDB" id="10072024at2759"/>
<reference evidence="12" key="1">
    <citation type="journal article" date="2018" name="Gigascience">
        <title>Genome assembly of the Pink Ipe (Handroanthus impetiginosus, Bignoniaceae), a highly valued, ecologically keystone Neotropical timber forest tree.</title>
        <authorList>
            <person name="Silva-Junior O.B."/>
            <person name="Grattapaglia D."/>
            <person name="Novaes E."/>
            <person name="Collevatti R.G."/>
        </authorList>
    </citation>
    <scope>NUCLEOTIDE SEQUENCE [LARGE SCALE GENOMIC DNA]</scope>
    <source>
        <strain evidence="12">cv. UFG-1</strain>
    </source>
</reference>
<gene>
    <name evidence="11" type="ORF">CDL12_24192</name>
</gene>
<dbReference type="PROSITE" id="PS51050">
    <property type="entry name" value="ZF_CW"/>
    <property type="match status" value="1"/>
</dbReference>
<evidence type="ECO:0000256" key="3">
    <source>
        <dbReference type="ARBA" id="ARBA00022771"/>
    </source>
</evidence>
<keyword evidence="7" id="KW-0804">Transcription</keyword>
<evidence type="ECO:0000256" key="8">
    <source>
        <dbReference type="ARBA" id="ARBA00023242"/>
    </source>
</evidence>
<evidence type="ECO:0000259" key="10">
    <source>
        <dbReference type="PROSITE" id="PS51050"/>
    </source>
</evidence>
<evidence type="ECO:0000259" key="9">
    <source>
        <dbReference type="PROSITE" id="PS50982"/>
    </source>
</evidence>
<evidence type="ECO:0000313" key="11">
    <source>
        <dbReference type="EMBL" id="PIN03287.1"/>
    </source>
</evidence>
<dbReference type="PANTHER" id="PTHR12396:SF0">
    <property type="entry name" value="METHYL-CPG BINDING DOMAIN PROTEIN-LIKE, ISOFORM C"/>
    <property type="match status" value="1"/>
</dbReference>
<keyword evidence="5" id="KW-0805">Transcription regulation</keyword>
<dbReference type="STRING" id="429701.A0A2G9GDC9"/>
<dbReference type="GO" id="GO:0008270">
    <property type="term" value="F:zinc ion binding"/>
    <property type="evidence" value="ECO:0007669"/>
    <property type="project" value="UniProtKB-KW"/>
</dbReference>
<dbReference type="SUPFAM" id="SSF54171">
    <property type="entry name" value="DNA-binding domain"/>
    <property type="match status" value="1"/>
</dbReference>
<dbReference type="Gene3D" id="3.30.40.100">
    <property type="match status" value="1"/>
</dbReference>
<dbReference type="SMART" id="SM00391">
    <property type="entry name" value="MBD"/>
    <property type="match status" value="1"/>
</dbReference>